<reference evidence="1" key="1">
    <citation type="submission" date="2021-02" db="EMBL/GenBank/DDBJ databases">
        <authorList>
            <consortium name="DOE Joint Genome Institute"/>
            <person name="Ahrendt S."/>
            <person name="Looney B.P."/>
            <person name="Miyauchi S."/>
            <person name="Morin E."/>
            <person name="Drula E."/>
            <person name="Courty P.E."/>
            <person name="Chicoki N."/>
            <person name="Fauchery L."/>
            <person name="Kohler A."/>
            <person name="Kuo A."/>
            <person name="Labutti K."/>
            <person name="Pangilinan J."/>
            <person name="Lipzen A."/>
            <person name="Riley R."/>
            <person name="Andreopoulos W."/>
            <person name="He G."/>
            <person name="Johnson J."/>
            <person name="Barry K.W."/>
            <person name="Grigoriev I.V."/>
            <person name="Nagy L."/>
            <person name="Hibbett D."/>
            <person name="Henrissat B."/>
            <person name="Matheny P.B."/>
            <person name="Labbe J."/>
            <person name="Martin F."/>
        </authorList>
    </citation>
    <scope>NUCLEOTIDE SEQUENCE</scope>
    <source>
        <strain evidence="1">FP105234-sp</strain>
    </source>
</reference>
<proteinExistence type="predicted"/>
<evidence type="ECO:0000313" key="2">
    <source>
        <dbReference type="Proteomes" id="UP000814033"/>
    </source>
</evidence>
<protein>
    <submittedName>
        <fullName evidence="1">Uncharacterized protein</fullName>
    </submittedName>
</protein>
<accession>A0ACB8S1Z6</accession>
<evidence type="ECO:0000313" key="1">
    <source>
        <dbReference type="EMBL" id="KAI0050152.1"/>
    </source>
</evidence>
<gene>
    <name evidence="1" type="ORF">FA95DRAFT_1556093</name>
</gene>
<dbReference type="Proteomes" id="UP000814033">
    <property type="component" value="Unassembled WGS sequence"/>
</dbReference>
<sequence>MDTPMGLDNWDSIFQMAETSDDWDSIFQMVETRLTHDEPVNSPPTRPRLARAVSSAERPSLSVSLTPISRVVRSERRIRVCADGA</sequence>
<reference evidence="1" key="2">
    <citation type="journal article" date="2022" name="New Phytol.">
        <title>Evolutionary transition to the ectomycorrhizal habit in the genomes of a hyperdiverse lineage of mushroom-forming fungi.</title>
        <authorList>
            <person name="Looney B."/>
            <person name="Miyauchi S."/>
            <person name="Morin E."/>
            <person name="Drula E."/>
            <person name="Courty P.E."/>
            <person name="Kohler A."/>
            <person name="Kuo A."/>
            <person name="LaButti K."/>
            <person name="Pangilinan J."/>
            <person name="Lipzen A."/>
            <person name="Riley R."/>
            <person name="Andreopoulos W."/>
            <person name="He G."/>
            <person name="Johnson J."/>
            <person name="Nolan M."/>
            <person name="Tritt A."/>
            <person name="Barry K.W."/>
            <person name="Grigoriev I.V."/>
            <person name="Nagy L.G."/>
            <person name="Hibbett D."/>
            <person name="Henrissat B."/>
            <person name="Matheny P.B."/>
            <person name="Labbe J."/>
            <person name="Martin F.M."/>
        </authorList>
    </citation>
    <scope>NUCLEOTIDE SEQUENCE</scope>
    <source>
        <strain evidence="1">FP105234-sp</strain>
    </source>
</reference>
<comment type="caution">
    <text evidence="1">The sequence shown here is derived from an EMBL/GenBank/DDBJ whole genome shotgun (WGS) entry which is preliminary data.</text>
</comment>
<organism evidence="1 2">
    <name type="scientific">Auriscalpium vulgare</name>
    <dbReference type="NCBI Taxonomy" id="40419"/>
    <lineage>
        <taxon>Eukaryota</taxon>
        <taxon>Fungi</taxon>
        <taxon>Dikarya</taxon>
        <taxon>Basidiomycota</taxon>
        <taxon>Agaricomycotina</taxon>
        <taxon>Agaricomycetes</taxon>
        <taxon>Russulales</taxon>
        <taxon>Auriscalpiaceae</taxon>
        <taxon>Auriscalpium</taxon>
    </lineage>
</organism>
<keyword evidence="2" id="KW-1185">Reference proteome</keyword>
<dbReference type="EMBL" id="MU275865">
    <property type="protein sequence ID" value="KAI0050152.1"/>
    <property type="molecule type" value="Genomic_DNA"/>
</dbReference>
<name>A0ACB8S1Z6_9AGAM</name>